<dbReference type="PROSITE" id="PS51706">
    <property type="entry name" value="G_ENGB"/>
    <property type="match status" value="1"/>
</dbReference>
<sequence>MSRITPPPLARRRCRPRMPFSTVAQHAQAAAPISLACHWTTPPPTQAQLKHASAFFRHASTEFLWSKENFKDMPFGDRFGERAEVCFLGRSNVGKSSLLNTLLCRRIAFTSSKPGRTKLMSAFAVDPSADEASEPLIVMDLPGYGRGGRAEWGQQIIKYLEKRRQLTRAFLLVDAEHGLKTSDRQMLDVLRAVAVPFQVILSKADKLMAPRHREPSLDSQRLGHVITDVKQAICRDGLNEGSAVGEIIACSSELWMHGRRLGINEVRFAVLRAAGLHHREAKPRPHPSKILTYDQLFPLAAAAQD</sequence>
<dbReference type="CDD" id="cd01876">
    <property type="entry name" value="YihA_EngB"/>
    <property type="match status" value="1"/>
</dbReference>
<dbReference type="HOGENOM" id="CLU_033732_4_1_1"/>
<dbReference type="InterPro" id="IPR006073">
    <property type="entry name" value="GTP-bd"/>
</dbReference>
<evidence type="ECO:0000259" key="8">
    <source>
        <dbReference type="PROSITE" id="PS51706"/>
    </source>
</evidence>
<dbReference type="Proteomes" id="UP000015441">
    <property type="component" value="Unassembled WGS sequence"/>
</dbReference>
<keyword evidence="4" id="KW-0479">Metal-binding</keyword>
<dbReference type="GO" id="GO:0005739">
    <property type="term" value="C:mitochondrion"/>
    <property type="evidence" value="ECO:0007669"/>
    <property type="project" value="TreeGrafter"/>
</dbReference>
<dbReference type="PANTHER" id="PTHR46498">
    <property type="entry name" value="GTP-BINDING PROTEIN 8"/>
    <property type="match status" value="1"/>
</dbReference>
<dbReference type="Pfam" id="PF01926">
    <property type="entry name" value="MMR_HSR1"/>
    <property type="match status" value="1"/>
</dbReference>
<dbReference type="GO" id="GO:0046872">
    <property type="term" value="F:metal ion binding"/>
    <property type="evidence" value="ECO:0007669"/>
    <property type="project" value="UniProtKB-KW"/>
</dbReference>
<evidence type="ECO:0000256" key="3">
    <source>
        <dbReference type="ARBA" id="ARBA00015370"/>
    </source>
</evidence>
<dbReference type="InterPro" id="IPR019987">
    <property type="entry name" value="GTP-bd_ribosome_bio_YsxC"/>
</dbReference>
<organism evidence="9 10">
    <name type="scientific">Blumeria graminis f. sp. hordei (strain DH14)</name>
    <name type="common">Barley powdery mildew</name>
    <name type="synonym">Oidium monilioides f. sp. hordei</name>
    <dbReference type="NCBI Taxonomy" id="546991"/>
    <lineage>
        <taxon>Eukaryota</taxon>
        <taxon>Fungi</taxon>
        <taxon>Dikarya</taxon>
        <taxon>Ascomycota</taxon>
        <taxon>Pezizomycotina</taxon>
        <taxon>Leotiomycetes</taxon>
        <taxon>Erysiphales</taxon>
        <taxon>Erysiphaceae</taxon>
        <taxon>Blumeria</taxon>
        <taxon>Blumeria hordei</taxon>
    </lineage>
</organism>
<evidence type="ECO:0000256" key="5">
    <source>
        <dbReference type="ARBA" id="ARBA00022741"/>
    </source>
</evidence>
<dbReference type="EMBL" id="CAUH01003097">
    <property type="protein sequence ID" value="CCU76858.1"/>
    <property type="molecule type" value="Genomic_DNA"/>
</dbReference>
<dbReference type="PANTHER" id="PTHR46498:SF1">
    <property type="entry name" value="GTP-BINDING PROTEIN 8"/>
    <property type="match status" value="1"/>
</dbReference>
<dbReference type="NCBIfam" id="TIGR03598">
    <property type="entry name" value="GTPase_YsxC"/>
    <property type="match status" value="1"/>
</dbReference>
<dbReference type="InterPro" id="IPR027417">
    <property type="entry name" value="P-loop_NTPase"/>
</dbReference>
<dbReference type="OrthoDB" id="391988at2759"/>
<evidence type="ECO:0000256" key="1">
    <source>
        <dbReference type="ARBA" id="ARBA00001946"/>
    </source>
</evidence>
<name>N1JGE0_BLUG1</name>
<comment type="caution">
    <text evidence="9">The sequence shown here is derived from an EMBL/GenBank/DDBJ whole genome shotgun (WGS) entry which is preliminary data.</text>
</comment>
<accession>N1JGE0</accession>
<protein>
    <recommendedName>
        <fullName evidence="3">GTP-binding protein 8</fullName>
    </recommendedName>
</protein>
<dbReference type="eggNOG" id="KOG2486">
    <property type="taxonomic scope" value="Eukaryota"/>
</dbReference>
<evidence type="ECO:0000313" key="9">
    <source>
        <dbReference type="EMBL" id="CCU76858.1"/>
    </source>
</evidence>
<keyword evidence="5" id="KW-0547">Nucleotide-binding</keyword>
<comment type="similarity">
    <text evidence="2">Belongs to the TRAFAC class TrmE-Era-EngA-EngB-Septin-like GTPase superfamily. EngB GTPase family.</text>
</comment>
<evidence type="ECO:0000256" key="2">
    <source>
        <dbReference type="ARBA" id="ARBA00009638"/>
    </source>
</evidence>
<dbReference type="AlphaFoldDB" id="N1JGE0"/>
<dbReference type="FunCoup" id="N1JGE0">
    <property type="interactions" value="229"/>
</dbReference>
<keyword evidence="6" id="KW-0460">Magnesium</keyword>
<comment type="cofactor">
    <cofactor evidence="1">
        <name>Mg(2+)</name>
        <dbReference type="ChEBI" id="CHEBI:18420"/>
    </cofactor>
</comment>
<evidence type="ECO:0000313" key="10">
    <source>
        <dbReference type="Proteomes" id="UP000015441"/>
    </source>
</evidence>
<keyword evidence="7" id="KW-0342">GTP-binding</keyword>
<dbReference type="InParanoid" id="N1JGE0"/>
<gene>
    <name evidence="9" type="ORF">BGHDH14_bgh03104</name>
</gene>
<evidence type="ECO:0000256" key="7">
    <source>
        <dbReference type="ARBA" id="ARBA00023134"/>
    </source>
</evidence>
<feature type="domain" description="EngB-type G" evidence="8">
    <location>
        <begin position="81"/>
        <end position="253"/>
    </location>
</feature>
<dbReference type="SUPFAM" id="SSF52540">
    <property type="entry name" value="P-loop containing nucleoside triphosphate hydrolases"/>
    <property type="match status" value="1"/>
</dbReference>
<reference evidence="9 10" key="1">
    <citation type="journal article" date="2010" name="Science">
        <title>Genome expansion and gene loss in powdery mildew fungi reveal tradeoffs in extreme parasitism.</title>
        <authorList>
            <person name="Spanu P.D."/>
            <person name="Abbott J.C."/>
            <person name="Amselem J."/>
            <person name="Burgis T.A."/>
            <person name="Soanes D.M."/>
            <person name="Stueber K."/>
            <person name="Ver Loren van Themaat E."/>
            <person name="Brown J.K.M."/>
            <person name="Butcher S.A."/>
            <person name="Gurr S.J."/>
            <person name="Lebrun M.-H."/>
            <person name="Ridout C.J."/>
            <person name="Schulze-Lefert P."/>
            <person name="Talbot N.J."/>
            <person name="Ahmadinejad N."/>
            <person name="Ametz C."/>
            <person name="Barton G.R."/>
            <person name="Benjdia M."/>
            <person name="Bidzinski P."/>
            <person name="Bindschedler L.V."/>
            <person name="Both M."/>
            <person name="Brewer M.T."/>
            <person name="Cadle-Davidson L."/>
            <person name="Cadle-Davidson M.M."/>
            <person name="Collemare J."/>
            <person name="Cramer R."/>
            <person name="Frenkel O."/>
            <person name="Godfrey D."/>
            <person name="Harriman J."/>
            <person name="Hoede C."/>
            <person name="King B.C."/>
            <person name="Klages S."/>
            <person name="Kleemann J."/>
            <person name="Knoll D."/>
            <person name="Koti P.S."/>
            <person name="Kreplak J."/>
            <person name="Lopez-Ruiz F.J."/>
            <person name="Lu X."/>
            <person name="Maekawa T."/>
            <person name="Mahanil S."/>
            <person name="Micali C."/>
            <person name="Milgroom M.G."/>
            <person name="Montana G."/>
            <person name="Noir S."/>
            <person name="O'Connell R.J."/>
            <person name="Oberhaensli S."/>
            <person name="Parlange F."/>
            <person name="Pedersen C."/>
            <person name="Quesneville H."/>
            <person name="Reinhardt R."/>
            <person name="Rott M."/>
            <person name="Sacristan S."/>
            <person name="Schmidt S.M."/>
            <person name="Schoen M."/>
            <person name="Skamnioti P."/>
            <person name="Sommer H."/>
            <person name="Stephens A."/>
            <person name="Takahara H."/>
            <person name="Thordal-Christensen H."/>
            <person name="Vigouroux M."/>
            <person name="Wessling R."/>
            <person name="Wicker T."/>
            <person name="Panstruga R."/>
        </authorList>
    </citation>
    <scope>NUCLEOTIDE SEQUENCE [LARGE SCALE GENOMIC DNA]</scope>
    <source>
        <strain evidence="9">DH14</strain>
    </source>
</reference>
<keyword evidence="10" id="KW-1185">Reference proteome</keyword>
<evidence type="ECO:0000256" key="6">
    <source>
        <dbReference type="ARBA" id="ARBA00022842"/>
    </source>
</evidence>
<dbReference type="InterPro" id="IPR030393">
    <property type="entry name" value="G_ENGB_dom"/>
</dbReference>
<dbReference type="GO" id="GO:0005525">
    <property type="term" value="F:GTP binding"/>
    <property type="evidence" value="ECO:0007669"/>
    <property type="project" value="UniProtKB-KW"/>
</dbReference>
<evidence type="ECO:0000256" key="4">
    <source>
        <dbReference type="ARBA" id="ARBA00022723"/>
    </source>
</evidence>
<dbReference type="InterPro" id="IPR052279">
    <property type="entry name" value="EngB_GTPase"/>
</dbReference>
<proteinExistence type="inferred from homology"/>
<dbReference type="STRING" id="546991.N1JGE0"/>
<dbReference type="Gene3D" id="3.40.50.300">
    <property type="entry name" value="P-loop containing nucleotide triphosphate hydrolases"/>
    <property type="match status" value="1"/>
</dbReference>